<dbReference type="InterPro" id="IPR011029">
    <property type="entry name" value="DEATH-like_dom_sf"/>
</dbReference>
<proteinExistence type="predicted"/>
<protein>
    <submittedName>
        <fullName evidence="1">Uncharacterized protein</fullName>
    </submittedName>
</protein>
<evidence type="ECO:0000313" key="1">
    <source>
        <dbReference type="EMBL" id="GFN94448.1"/>
    </source>
</evidence>
<dbReference type="Gene3D" id="1.10.533.10">
    <property type="entry name" value="Death Domain, Fas"/>
    <property type="match status" value="1"/>
</dbReference>
<reference evidence="1 2" key="1">
    <citation type="journal article" date="2021" name="Elife">
        <title>Chloroplast acquisition without the gene transfer in kleptoplastic sea slugs, Plakobranchus ocellatus.</title>
        <authorList>
            <person name="Maeda T."/>
            <person name="Takahashi S."/>
            <person name="Yoshida T."/>
            <person name="Shimamura S."/>
            <person name="Takaki Y."/>
            <person name="Nagai Y."/>
            <person name="Toyoda A."/>
            <person name="Suzuki Y."/>
            <person name="Arimoto A."/>
            <person name="Ishii H."/>
            <person name="Satoh N."/>
            <person name="Nishiyama T."/>
            <person name="Hasebe M."/>
            <person name="Maruyama T."/>
            <person name="Minagawa J."/>
            <person name="Obokata J."/>
            <person name="Shigenobu S."/>
        </authorList>
    </citation>
    <scope>NUCLEOTIDE SEQUENCE [LARGE SCALE GENOMIC DNA]</scope>
</reference>
<dbReference type="EMBL" id="BLXT01002455">
    <property type="protein sequence ID" value="GFN94448.1"/>
    <property type="molecule type" value="Genomic_DNA"/>
</dbReference>
<name>A0AAV3ZKQ5_9GAST</name>
<keyword evidence="2" id="KW-1185">Reference proteome</keyword>
<evidence type="ECO:0000313" key="2">
    <source>
        <dbReference type="Proteomes" id="UP000735302"/>
    </source>
</evidence>
<sequence>MEDSLKVILDKHWNTLVRYINPTPSLINILVTDKVLPAAMIDDVQGMVFSLLFLEKAKVAGRVKTSELVNRRFIITLM</sequence>
<accession>A0AAV3ZKQ5</accession>
<dbReference type="Proteomes" id="UP000735302">
    <property type="component" value="Unassembled WGS sequence"/>
</dbReference>
<organism evidence="1 2">
    <name type="scientific">Plakobranchus ocellatus</name>
    <dbReference type="NCBI Taxonomy" id="259542"/>
    <lineage>
        <taxon>Eukaryota</taxon>
        <taxon>Metazoa</taxon>
        <taxon>Spiralia</taxon>
        <taxon>Lophotrochozoa</taxon>
        <taxon>Mollusca</taxon>
        <taxon>Gastropoda</taxon>
        <taxon>Heterobranchia</taxon>
        <taxon>Euthyneura</taxon>
        <taxon>Panpulmonata</taxon>
        <taxon>Sacoglossa</taxon>
        <taxon>Placobranchoidea</taxon>
        <taxon>Plakobranchidae</taxon>
        <taxon>Plakobranchus</taxon>
    </lineage>
</organism>
<dbReference type="AlphaFoldDB" id="A0AAV3ZKQ5"/>
<comment type="caution">
    <text evidence="1">The sequence shown here is derived from an EMBL/GenBank/DDBJ whole genome shotgun (WGS) entry which is preliminary data.</text>
</comment>
<gene>
    <name evidence="1" type="ORF">PoB_002095400</name>
</gene>